<comment type="cofactor">
    <cofactor evidence="7">
        <name>Mg(2+)</name>
        <dbReference type="ChEBI" id="CHEBI:18420"/>
    </cofactor>
    <text evidence="7">Binds 2 Mg(2+) ions per subunit.</text>
</comment>
<feature type="binding site" evidence="6">
    <location>
        <begin position="272"/>
        <end position="274"/>
    </location>
    <ligand>
        <name>ATP</name>
        <dbReference type="ChEBI" id="CHEBI:30616"/>
    </ligand>
</feature>
<evidence type="ECO:0000256" key="10">
    <source>
        <dbReference type="RuleBase" id="RU000384"/>
    </source>
</evidence>
<evidence type="ECO:0000256" key="9">
    <source>
        <dbReference type="PROSITE-ProRule" id="PRU01330"/>
    </source>
</evidence>
<feature type="binding site" evidence="5">
    <location>
        <position position="340"/>
    </location>
    <ligand>
        <name>L-glutamate</name>
        <dbReference type="ChEBI" id="CHEBI:29985"/>
    </ligand>
</feature>
<dbReference type="GO" id="GO:0016020">
    <property type="term" value="C:membrane"/>
    <property type="evidence" value="ECO:0007669"/>
    <property type="project" value="TreeGrafter"/>
</dbReference>
<dbReference type="PROSITE" id="PS00180">
    <property type="entry name" value="GLNA_1"/>
    <property type="match status" value="1"/>
</dbReference>
<keyword evidence="11" id="KW-0963">Cytoplasm</keyword>
<dbReference type="InterPro" id="IPR001637">
    <property type="entry name" value="Gln_synth_I_adenylation_site"/>
</dbReference>
<dbReference type="RefSeq" id="WP_107256395.1">
    <property type="nucleotide sequence ID" value="NZ_JAKJTK010000053.1"/>
</dbReference>
<dbReference type="GO" id="GO:0006542">
    <property type="term" value="P:glutamine biosynthetic process"/>
    <property type="evidence" value="ECO:0007669"/>
    <property type="project" value="InterPro"/>
</dbReference>
<evidence type="ECO:0000259" key="13">
    <source>
        <dbReference type="PROSITE" id="PS51986"/>
    </source>
</evidence>
<dbReference type="InterPro" id="IPR004809">
    <property type="entry name" value="Gln_synth_I"/>
</dbReference>
<sequence length="469" mass="51715">MSVENVLALIQENEVKFIDLRFTDTKGKEQHITIPSHQIDSDFFEDGKMFDGSSVAGWKGINESDMVMMPDASSAVLDPFTEDSTLNIRCDILEPATMQGYDRDPRSIAKRAEEFMRSTGLADTVLVGPEPEFFLFDDVKFNTDMSGSFFKIDDVEAAWNTGSDFEGGNKGHRPGVKGGYFPVAPVDSSQDIRSAMCLIMEEMGLVVEAHHHEVATAGQNEIATRFNTLTTKADEIQIYKYVVHNVAHAFGKTATFMPKPLVGDNGSGMHVHMSLGKDGQNLFAGDKYGGLSEMAIYYIGGIIKHARAINAFANPATNSYKRLVPGFEAPVMLAYSARNRSASIRIPVVPSPKARRIEVRFGDPAANPYLAFAAMLMAGLDGIQNKIHPGEAMDKDLYDLPAEEAAEIPQVAESLQIALQNLDEDREFLTTGGVFSDDFIDSYIKLKSEDVEKVNMTTHPLEFELYYSV</sequence>
<dbReference type="Gene3D" id="3.10.20.70">
    <property type="entry name" value="Glutamine synthetase, N-terminal domain"/>
    <property type="match status" value="1"/>
</dbReference>
<feature type="binding site" evidence="6">
    <location>
        <position position="208"/>
    </location>
    <ligand>
        <name>ATP</name>
        <dbReference type="ChEBI" id="CHEBI:30616"/>
    </ligand>
</feature>
<dbReference type="AlphaFoldDB" id="A0A2T3L240"/>
<evidence type="ECO:0000256" key="8">
    <source>
        <dbReference type="PIRSR" id="PIRSR604809-50"/>
    </source>
</evidence>
<feature type="binding site" evidence="6">
    <location>
        <position position="353"/>
    </location>
    <ligand>
        <name>ATP</name>
        <dbReference type="ChEBI" id="CHEBI:30616"/>
    </ligand>
</feature>
<dbReference type="SUPFAM" id="SSF55931">
    <property type="entry name" value="Glutamine synthetase/guanido kinase"/>
    <property type="match status" value="1"/>
</dbReference>
<dbReference type="FunFam" id="3.30.590.10:FF:000001">
    <property type="entry name" value="Glutamine synthetase"/>
    <property type="match status" value="1"/>
</dbReference>
<evidence type="ECO:0000259" key="14">
    <source>
        <dbReference type="PROSITE" id="PS51987"/>
    </source>
</evidence>
<dbReference type="PROSITE" id="PS00181">
    <property type="entry name" value="GLNA_ATP"/>
    <property type="match status" value="1"/>
</dbReference>
<organism evidence="15 16">
    <name type="scientific">Photobacterium indicum</name>
    <dbReference type="NCBI Taxonomy" id="81447"/>
    <lineage>
        <taxon>Bacteria</taxon>
        <taxon>Pseudomonadati</taxon>
        <taxon>Pseudomonadota</taxon>
        <taxon>Gammaproteobacteria</taxon>
        <taxon>Vibrionales</taxon>
        <taxon>Vibrionaceae</taxon>
        <taxon>Photobacterium</taxon>
    </lineage>
</organism>
<reference evidence="15 16" key="1">
    <citation type="submission" date="2018-03" db="EMBL/GenBank/DDBJ databases">
        <title>Whole genome sequencing of Histamine producing bacteria.</title>
        <authorList>
            <person name="Butler K."/>
        </authorList>
    </citation>
    <scope>NUCLEOTIDE SEQUENCE [LARGE SCALE GENOMIC DNA]</scope>
    <source>
        <strain evidence="15 16">ATCC 19614</strain>
    </source>
</reference>
<keyword evidence="12 15" id="KW-0436">Ligase</keyword>
<feature type="binding site" evidence="7">
    <location>
        <position position="213"/>
    </location>
    <ligand>
        <name>Mg(2+)</name>
        <dbReference type="ChEBI" id="CHEBI:18420"/>
        <label>1</label>
    </ligand>
</feature>
<feature type="binding site" evidence="5">
    <location>
        <position position="322"/>
    </location>
    <ligand>
        <name>L-glutamate</name>
        <dbReference type="ChEBI" id="CHEBI:29985"/>
    </ligand>
</feature>
<evidence type="ECO:0000256" key="1">
    <source>
        <dbReference type="ARBA" id="ARBA00009897"/>
    </source>
</evidence>
<dbReference type="SUPFAM" id="SSF54368">
    <property type="entry name" value="Glutamine synthetase, N-terminal domain"/>
    <property type="match status" value="1"/>
</dbReference>
<name>A0A2T3L240_9GAMM</name>
<dbReference type="GO" id="GO:0005737">
    <property type="term" value="C:cytoplasm"/>
    <property type="evidence" value="ECO:0007669"/>
    <property type="project" value="UniProtKB-SubCell"/>
</dbReference>
<dbReference type="PROSITE" id="PS00182">
    <property type="entry name" value="GLNA_ADENYLATION"/>
    <property type="match status" value="1"/>
</dbReference>
<evidence type="ECO:0000313" key="15">
    <source>
        <dbReference type="EMBL" id="PSV42760.1"/>
    </source>
</evidence>
<comment type="catalytic activity">
    <reaction evidence="4 12">
        <text>L-glutamate + NH4(+) + ATP = L-glutamine + ADP + phosphate + H(+)</text>
        <dbReference type="Rhea" id="RHEA:16169"/>
        <dbReference type="ChEBI" id="CHEBI:15378"/>
        <dbReference type="ChEBI" id="CHEBI:28938"/>
        <dbReference type="ChEBI" id="CHEBI:29985"/>
        <dbReference type="ChEBI" id="CHEBI:30616"/>
        <dbReference type="ChEBI" id="CHEBI:43474"/>
        <dbReference type="ChEBI" id="CHEBI:58359"/>
        <dbReference type="ChEBI" id="CHEBI:456216"/>
        <dbReference type="EC" id="6.3.1.2"/>
    </reaction>
</comment>
<dbReference type="PANTHER" id="PTHR43407">
    <property type="entry name" value="GLUTAMINE SYNTHETASE"/>
    <property type="match status" value="1"/>
</dbReference>
<evidence type="ECO:0000313" key="16">
    <source>
        <dbReference type="Proteomes" id="UP000241803"/>
    </source>
</evidence>
<dbReference type="NCBIfam" id="NF007006">
    <property type="entry name" value="PRK09469.1"/>
    <property type="match status" value="1"/>
</dbReference>
<evidence type="ECO:0000256" key="12">
    <source>
        <dbReference type="RuleBase" id="RU004356"/>
    </source>
</evidence>
<protein>
    <recommendedName>
        <fullName evidence="3 12">Glutamine synthetase</fullName>
        <ecNumber evidence="2 12">6.3.1.2</ecNumber>
    </recommendedName>
</protein>
<evidence type="ECO:0000256" key="6">
    <source>
        <dbReference type="PIRSR" id="PIRSR604809-2"/>
    </source>
</evidence>
<dbReference type="PROSITE" id="PS51987">
    <property type="entry name" value="GS_CATALYTIC"/>
    <property type="match status" value="1"/>
</dbReference>
<dbReference type="GO" id="GO:0046872">
    <property type="term" value="F:metal ion binding"/>
    <property type="evidence" value="ECO:0007669"/>
    <property type="project" value="UniProtKB-KW"/>
</dbReference>
<dbReference type="InterPro" id="IPR014746">
    <property type="entry name" value="Gln_synth/guanido_kin_cat_dom"/>
</dbReference>
<dbReference type="PROSITE" id="PS51986">
    <property type="entry name" value="GS_BETA_GRASP"/>
    <property type="match status" value="1"/>
</dbReference>
<dbReference type="EMBL" id="PYOC01000016">
    <property type="protein sequence ID" value="PSV42760.1"/>
    <property type="molecule type" value="Genomic_DNA"/>
</dbReference>
<feature type="domain" description="GS catalytic" evidence="14">
    <location>
        <begin position="105"/>
        <end position="469"/>
    </location>
</feature>
<dbReference type="NCBIfam" id="TIGR00653">
    <property type="entry name" value="GlnA"/>
    <property type="match status" value="1"/>
</dbReference>
<dbReference type="EC" id="6.3.1.2" evidence="2 12"/>
<dbReference type="SMART" id="SM01230">
    <property type="entry name" value="Gln-synt_C"/>
    <property type="match status" value="1"/>
</dbReference>
<dbReference type="FunFam" id="3.10.20.70:FF:000001">
    <property type="entry name" value="Glutamine synthetase"/>
    <property type="match status" value="1"/>
</dbReference>
<dbReference type="PANTHER" id="PTHR43407:SF2">
    <property type="entry name" value="GLUTAMINE SYNTHETASE"/>
    <property type="match status" value="1"/>
</dbReference>
<dbReference type="Pfam" id="PF03951">
    <property type="entry name" value="Gln-synt_N"/>
    <property type="match status" value="1"/>
</dbReference>
<feature type="binding site" evidence="5">
    <location>
        <begin position="265"/>
        <end position="266"/>
    </location>
    <ligand>
        <name>L-glutamate</name>
        <dbReference type="ChEBI" id="CHEBI:29985"/>
    </ligand>
</feature>
<evidence type="ECO:0000256" key="3">
    <source>
        <dbReference type="ARBA" id="ARBA00021364"/>
    </source>
</evidence>
<comment type="similarity">
    <text evidence="1 9 10">Belongs to the glutamine synthetase family.</text>
</comment>
<accession>A0A2T3L240</accession>
<proteinExistence type="inferred from homology"/>
<feature type="binding site" evidence="7">
    <location>
        <position position="270"/>
    </location>
    <ligand>
        <name>Mg(2+)</name>
        <dbReference type="ChEBI" id="CHEBI:18420"/>
        <label>1</label>
    </ligand>
</feature>
<evidence type="ECO:0000256" key="4">
    <source>
        <dbReference type="ARBA" id="ARBA00049436"/>
    </source>
</evidence>
<dbReference type="Pfam" id="PF00120">
    <property type="entry name" value="Gln-synt_C"/>
    <property type="match status" value="1"/>
</dbReference>
<keyword evidence="7" id="KW-0460">Magnesium</keyword>
<feature type="binding site" evidence="7">
    <location>
        <position position="130"/>
    </location>
    <ligand>
        <name>Mg(2+)</name>
        <dbReference type="ChEBI" id="CHEBI:18420"/>
        <label>1</label>
    </ligand>
</feature>
<dbReference type="Proteomes" id="UP000241803">
    <property type="component" value="Unassembled WGS sequence"/>
</dbReference>
<dbReference type="Gene3D" id="3.30.590.10">
    <property type="entry name" value="Glutamine synthetase/guanido kinase, catalytic domain"/>
    <property type="match status" value="1"/>
</dbReference>
<feature type="domain" description="GS beta-grasp" evidence="13">
    <location>
        <begin position="13"/>
        <end position="97"/>
    </location>
</feature>
<comment type="subcellular location">
    <subcellularLocation>
        <location evidence="11">Cytoplasm</location>
    </subcellularLocation>
</comment>
<dbReference type="InterPro" id="IPR036651">
    <property type="entry name" value="Gln_synt_N_sf"/>
</dbReference>
<keyword evidence="8" id="KW-0597">Phosphoprotein</keyword>
<feature type="binding site" evidence="7">
    <location>
        <position position="132"/>
    </location>
    <ligand>
        <name>Mg(2+)</name>
        <dbReference type="ChEBI" id="CHEBI:18420"/>
        <label>1</label>
    </ligand>
</feature>
<gene>
    <name evidence="15" type="primary">glnA</name>
    <name evidence="15" type="ORF">C9J47_24655</name>
</gene>
<keyword evidence="6 12" id="KW-0547">Nucleotide-binding</keyword>
<feature type="binding site" evidence="6">
    <location>
        <position position="340"/>
    </location>
    <ligand>
        <name>ATP</name>
        <dbReference type="ChEBI" id="CHEBI:30616"/>
    </ligand>
</feature>
<feature type="binding site" evidence="7">
    <location>
        <position position="358"/>
    </location>
    <ligand>
        <name>Mg(2+)</name>
        <dbReference type="ChEBI" id="CHEBI:18420"/>
        <label>1</label>
    </ligand>
</feature>
<dbReference type="InterPro" id="IPR008146">
    <property type="entry name" value="Gln_synth_cat_dom"/>
</dbReference>
<evidence type="ECO:0000256" key="11">
    <source>
        <dbReference type="RuleBase" id="RU000387"/>
    </source>
</evidence>
<dbReference type="InterPro" id="IPR027303">
    <property type="entry name" value="Gln_synth_gly_rich_site"/>
</dbReference>
<keyword evidence="16" id="KW-1185">Reference proteome</keyword>
<feature type="binding site" evidence="7">
    <location>
        <position position="221"/>
    </location>
    <ligand>
        <name>Mg(2+)</name>
        <dbReference type="ChEBI" id="CHEBI:18420"/>
        <label>1</label>
    </ligand>
</feature>
<keyword evidence="7" id="KW-0479">Metal-binding</keyword>
<feature type="modified residue" description="O-AMP-tyrosine" evidence="8">
    <location>
        <position position="398"/>
    </location>
</feature>
<evidence type="ECO:0000256" key="5">
    <source>
        <dbReference type="PIRSR" id="PIRSR604809-1"/>
    </source>
</evidence>
<comment type="caution">
    <text evidence="15">The sequence shown here is derived from an EMBL/GenBank/DDBJ whole genome shotgun (WGS) entry which is preliminary data.</text>
</comment>
<dbReference type="InterPro" id="IPR008147">
    <property type="entry name" value="Gln_synt_N"/>
</dbReference>
<feature type="binding site" evidence="5">
    <location>
        <position position="328"/>
    </location>
    <ligand>
        <name>L-glutamate</name>
        <dbReference type="ChEBI" id="CHEBI:29985"/>
    </ligand>
</feature>
<comment type="subunit">
    <text evidence="11">Oligomer of 12 subunits arranged in the form of two hexagons.</text>
</comment>
<feature type="binding site" evidence="5">
    <location>
        <position position="360"/>
    </location>
    <ligand>
        <name>L-glutamate</name>
        <dbReference type="ChEBI" id="CHEBI:29985"/>
    </ligand>
</feature>
<dbReference type="InterPro" id="IPR027302">
    <property type="entry name" value="Gln_synth_N_conserv_site"/>
</dbReference>
<keyword evidence="6 12" id="KW-0067">ATP-binding</keyword>
<dbReference type="GO" id="GO:0005524">
    <property type="term" value="F:ATP binding"/>
    <property type="evidence" value="ECO:0007669"/>
    <property type="project" value="UniProtKB-KW"/>
</dbReference>
<dbReference type="GO" id="GO:0019740">
    <property type="term" value="P:nitrogen utilization"/>
    <property type="evidence" value="ECO:0007669"/>
    <property type="project" value="TreeGrafter"/>
</dbReference>
<evidence type="ECO:0000256" key="7">
    <source>
        <dbReference type="PIRSR" id="PIRSR604809-3"/>
    </source>
</evidence>
<evidence type="ECO:0000256" key="2">
    <source>
        <dbReference type="ARBA" id="ARBA00012937"/>
    </source>
</evidence>
<dbReference type="GO" id="GO:0004356">
    <property type="term" value="F:glutamine synthetase activity"/>
    <property type="evidence" value="ECO:0007669"/>
    <property type="project" value="UniProtKB-EC"/>
</dbReference>